<gene>
    <name evidence="1" type="ORF">MJG50_14085</name>
</gene>
<comment type="caution">
    <text evidence="1">The sequence shown here is derived from an EMBL/GenBank/DDBJ whole genome shotgun (WGS) entry which is preliminary data.</text>
</comment>
<name>A0AAW5EBB8_9BACI</name>
<evidence type="ECO:0000313" key="2">
    <source>
        <dbReference type="Proteomes" id="UP001431131"/>
    </source>
</evidence>
<reference evidence="1" key="1">
    <citation type="submission" date="2022-02" db="EMBL/GenBank/DDBJ databases">
        <title>Fredinandcohnia quinoae sp. nov. isolated from Chenopodium quinoa seeds.</title>
        <authorList>
            <person name="Saati-Santamaria Z."/>
            <person name="Flores-Felix J.D."/>
            <person name="Igual J.M."/>
            <person name="Velazquez E."/>
            <person name="Garcia-Fraile P."/>
            <person name="Martinez-Molina E."/>
        </authorList>
    </citation>
    <scope>NUCLEOTIDE SEQUENCE</scope>
    <source>
        <strain evidence="1">SECRCQ15</strain>
    </source>
</reference>
<evidence type="ECO:0000313" key="1">
    <source>
        <dbReference type="EMBL" id="MCH1626463.1"/>
    </source>
</evidence>
<keyword evidence="2" id="KW-1185">Reference proteome</keyword>
<accession>A0AAW5EBB8</accession>
<proteinExistence type="predicted"/>
<dbReference type="EMBL" id="JAKTTI010000022">
    <property type="protein sequence ID" value="MCH1626463.1"/>
    <property type="molecule type" value="Genomic_DNA"/>
</dbReference>
<organism evidence="1 2">
    <name type="scientific">Fredinandcohnia quinoae</name>
    <dbReference type="NCBI Taxonomy" id="2918902"/>
    <lineage>
        <taxon>Bacteria</taxon>
        <taxon>Bacillati</taxon>
        <taxon>Bacillota</taxon>
        <taxon>Bacilli</taxon>
        <taxon>Bacillales</taxon>
        <taxon>Bacillaceae</taxon>
        <taxon>Fredinandcohnia</taxon>
    </lineage>
</organism>
<dbReference type="RefSeq" id="WP_240256379.1">
    <property type="nucleotide sequence ID" value="NZ_JAKTTI010000022.1"/>
</dbReference>
<protein>
    <submittedName>
        <fullName evidence="1">Uncharacterized protein</fullName>
    </submittedName>
</protein>
<sequence>MKIEDVIAQINKSVEELDFISARKYIEENLEILNEKKIHLKNNARELLDFLTERTEKGYQPMGRRELATINAINTYATKFDVRGLKMLVKDHAQLLLRDDVISYLNTDARIILEGMGAIGKKG</sequence>
<dbReference type="AlphaFoldDB" id="A0AAW5EBB8"/>
<dbReference type="Proteomes" id="UP001431131">
    <property type="component" value="Unassembled WGS sequence"/>
</dbReference>